<evidence type="ECO:0000256" key="4">
    <source>
        <dbReference type="SAM" id="Phobius"/>
    </source>
</evidence>
<dbReference type="SUPFAM" id="SSF103473">
    <property type="entry name" value="MFS general substrate transporter"/>
    <property type="match status" value="1"/>
</dbReference>
<keyword evidence="2 4" id="KW-1133">Transmembrane helix</keyword>
<reference evidence="6 7" key="1">
    <citation type="submission" date="2020-09" db="EMBL/GenBank/DDBJ databases">
        <title>Dyella sp. 7MK23 isolated from forest soil.</title>
        <authorList>
            <person name="Fu J."/>
        </authorList>
    </citation>
    <scope>NUCLEOTIDE SEQUENCE [LARGE SCALE GENOMIC DNA]</scope>
    <source>
        <strain evidence="6 7">7MK23</strain>
    </source>
</reference>
<dbReference type="InterPro" id="IPR011701">
    <property type="entry name" value="MFS"/>
</dbReference>
<gene>
    <name evidence="6" type="ORF">IGX34_10330</name>
</gene>
<feature type="transmembrane region" description="Helical" evidence="4">
    <location>
        <begin position="12"/>
        <end position="36"/>
    </location>
</feature>
<dbReference type="InterPro" id="IPR020846">
    <property type="entry name" value="MFS_dom"/>
</dbReference>
<evidence type="ECO:0000256" key="2">
    <source>
        <dbReference type="ARBA" id="ARBA00022989"/>
    </source>
</evidence>
<evidence type="ECO:0000256" key="1">
    <source>
        <dbReference type="ARBA" id="ARBA00022692"/>
    </source>
</evidence>
<accession>A0ABR9G9T0</accession>
<feature type="transmembrane region" description="Helical" evidence="4">
    <location>
        <begin position="104"/>
        <end position="125"/>
    </location>
</feature>
<dbReference type="RefSeq" id="WP_192555637.1">
    <property type="nucleotide sequence ID" value="NZ_JACZZA010000005.1"/>
</dbReference>
<dbReference type="Gene3D" id="1.20.1250.20">
    <property type="entry name" value="MFS general substrate transporter like domains"/>
    <property type="match status" value="2"/>
</dbReference>
<proteinExistence type="predicted"/>
<dbReference type="PROSITE" id="PS50850">
    <property type="entry name" value="MFS"/>
    <property type="match status" value="1"/>
</dbReference>
<feature type="transmembrane region" description="Helical" evidence="4">
    <location>
        <begin position="74"/>
        <end position="98"/>
    </location>
</feature>
<feature type="transmembrane region" description="Helical" evidence="4">
    <location>
        <begin position="371"/>
        <end position="390"/>
    </location>
</feature>
<feature type="transmembrane region" description="Helical" evidence="4">
    <location>
        <begin position="161"/>
        <end position="183"/>
    </location>
</feature>
<feature type="transmembrane region" description="Helical" evidence="4">
    <location>
        <begin position="251"/>
        <end position="271"/>
    </location>
</feature>
<organism evidence="6 7">
    <name type="scientific">Dyella acidiphila</name>
    <dbReference type="NCBI Taxonomy" id="2775866"/>
    <lineage>
        <taxon>Bacteria</taxon>
        <taxon>Pseudomonadati</taxon>
        <taxon>Pseudomonadota</taxon>
        <taxon>Gammaproteobacteria</taxon>
        <taxon>Lysobacterales</taxon>
        <taxon>Rhodanobacteraceae</taxon>
        <taxon>Dyella</taxon>
    </lineage>
</organism>
<keyword evidence="3 4" id="KW-0472">Membrane</keyword>
<comment type="caution">
    <text evidence="6">The sequence shown here is derived from an EMBL/GenBank/DDBJ whole genome shotgun (WGS) entry which is preliminary data.</text>
</comment>
<feature type="domain" description="Major facilitator superfamily (MFS) profile" evidence="5">
    <location>
        <begin position="216"/>
        <end position="406"/>
    </location>
</feature>
<name>A0ABR9G9T0_9GAMM</name>
<keyword evidence="7" id="KW-1185">Reference proteome</keyword>
<evidence type="ECO:0000313" key="6">
    <source>
        <dbReference type="EMBL" id="MBE1160786.1"/>
    </source>
</evidence>
<evidence type="ECO:0000313" key="7">
    <source>
        <dbReference type="Proteomes" id="UP000651010"/>
    </source>
</evidence>
<feature type="transmembrane region" description="Helical" evidence="4">
    <location>
        <begin position="137"/>
        <end position="155"/>
    </location>
</feature>
<dbReference type="PANTHER" id="PTHR23539:SF1">
    <property type="entry name" value="MAJOR FACILITATOR SUPERFAMILY (MFS) PROFILE DOMAIN-CONTAINING PROTEIN"/>
    <property type="match status" value="1"/>
</dbReference>
<feature type="transmembrane region" description="Helical" evidence="4">
    <location>
        <begin position="217"/>
        <end position="239"/>
    </location>
</feature>
<dbReference type="EMBL" id="JACZZA010000005">
    <property type="protein sequence ID" value="MBE1160786.1"/>
    <property type="molecule type" value="Genomic_DNA"/>
</dbReference>
<feature type="transmembrane region" description="Helical" evidence="4">
    <location>
        <begin position="283"/>
        <end position="307"/>
    </location>
</feature>
<evidence type="ECO:0000259" key="5">
    <source>
        <dbReference type="PROSITE" id="PS50850"/>
    </source>
</evidence>
<evidence type="ECO:0000256" key="3">
    <source>
        <dbReference type="ARBA" id="ARBA00023136"/>
    </source>
</evidence>
<feature type="transmembrane region" description="Helical" evidence="4">
    <location>
        <begin position="42"/>
        <end position="62"/>
    </location>
</feature>
<protein>
    <submittedName>
        <fullName evidence="6">MFS transporter</fullName>
    </submittedName>
</protein>
<keyword evidence="1 4" id="KW-0812">Transmembrane</keyword>
<dbReference type="PANTHER" id="PTHR23539">
    <property type="entry name" value="MFS TRANSPORTER"/>
    <property type="match status" value="1"/>
</dbReference>
<dbReference type="Proteomes" id="UP000651010">
    <property type="component" value="Unassembled WGS sequence"/>
</dbReference>
<sequence length="406" mass="42077">MDKSPQAGIRALECLSFFMADVQAGIGPFLGVFLLAQGWKTGAIGAVMTLGGVVGMFATTPAGALVDSTSHKRALVVVSSICTVLASALLLVSAAVPLVAFSQIATALAAAVLGPALAGITLGMVRRAAFDRQFGRNQAINHAGNMVGAALSGLLGWKFGFAAVFALAALFAVFAIISVWLIPARAIDDRAARGWEASDAHADRVSGLRVLLTCKPLLMLGFALLLFHLGNAAMLPLYGMAVVTAHQGNPALFTALTVVVAQTVMVAMSLLAVRWMRRYGHWWVILFAFIALPIRGVMAACFIDSWGVWPVQALDGIGAGLQSVAVPAMVAALLHGTGRVNVGQGAVMSMQGIGAALSPLLGGAVAQAFGYRTTFLLLGAIAIGSLVLWCQSRATLRSHEATGSTR</sequence>
<dbReference type="Pfam" id="PF07690">
    <property type="entry name" value="MFS_1"/>
    <property type="match status" value="1"/>
</dbReference>
<dbReference type="InterPro" id="IPR036259">
    <property type="entry name" value="MFS_trans_sf"/>
</dbReference>